<protein>
    <recommendedName>
        <fullName evidence="4">Lipocalin-like domain-containing protein</fullName>
    </recommendedName>
</protein>
<name>A0A7W5UJY4_9BACT</name>
<accession>A0A7W5UJY4</accession>
<evidence type="ECO:0008006" key="4">
    <source>
        <dbReference type="Google" id="ProtNLM"/>
    </source>
</evidence>
<keyword evidence="1" id="KW-0732">Signal</keyword>
<organism evidence="2 3">
    <name type="scientific">Alloprevotella rava</name>
    <dbReference type="NCBI Taxonomy" id="671218"/>
    <lineage>
        <taxon>Bacteria</taxon>
        <taxon>Pseudomonadati</taxon>
        <taxon>Bacteroidota</taxon>
        <taxon>Bacteroidia</taxon>
        <taxon>Bacteroidales</taxon>
        <taxon>Prevotellaceae</taxon>
        <taxon>Alloprevotella</taxon>
    </lineage>
</organism>
<gene>
    <name evidence="2" type="ORF">FHS60_001802</name>
</gene>
<evidence type="ECO:0000313" key="2">
    <source>
        <dbReference type="EMBL" id="MBB3703320.1"/>
    </source>
</evidence>
<dbReference type="Proteomes" id="UP000541425">
    <property type="component" value="Unassembled WGS sequence"/>
</dbReference>
<proteinExistence type="predicted"/>
<feature type="chain" id="PRO_5031562114" description="Lipocalin-like domain-containing protein" evidence="1">
    <location>
        <begin position="26"/>
        <end position="355"/>
    </location>
</feature>
<feature type="signal peptide" evidence="1">
    <location>
        <begin position="1"/>
        <end position="25"/>
    </location>
</feature>
<dbReference type="AlphaFoldDB" id="A0A7W5UJY4"/>
<evidence type="ECO:0000256" key="1">
    <source>
        <dbReference type="SAM" id="SignalP"/>
    </source>
</evidence>
<comment type="caution">
    <text evidence="2">The sequence shown here is derived from an EMBL/GenBank/DDBJ whole genome shotgun (WGS) entry which is preliminary data.</text>
</comment>
<evidence type="ECO:0000313" key="3">
    <source>
        <dbReference type="Proteomes" id="UP000541425"/>
    </source>
</evidence>
<reference evidence="2 3" key="1">
    <citation type="submission" date="2020-08" db="EMBL/GenBank/DDBJ databases">
        <title>Genomic Encyclopedia of Type Strains, Phase IV (KMG-IV): sequencing the most valuable type-strain genomes for metagenomic binning, comparative biology and taxonomic classification.</title>
        <authorList>
            <person name="Goeker M."/>
        </authorList>
    </citation>
    <scope>NUCLEOTIDE SEQUENCE [LARGE SCALE GENOMIC DNA]</scope>
    <source>
        <strain evidence="2 3">DSM 22548</strain>
    </source>
</reference>
<dbReference type="EMBL" id="JACICA010000010">
    <property type="protein sequence ID" value="MBB3703320.1"/>
    <property type="molecule type" value="Genomic_DNA"/>
</dbReference>
<sequence>MKKFYNLKMMLLVALLSLVGVSANAQEAKMTFEQTSDTAGTLTDAPEGVTATFKNTYKSNKIQVTSGKKMTLTIKGLSAEYTVSGISVHVRTNKETGKGSVTATLGGTTIGTLSITPMGKAWQRKSLNVTPTIAGADLVIEIKATQNSVYCDEFVITYSKKEKSVSVNIGATGYSTLYYSDRALVVPANVEAYTYKVVGDKLEESYVYNAGETIPAATGVVLKAAAGEYTFAASQKAGDVDADNLLKGSDEAEQTTGGAVYYKLSLNKAGDANSVGFYYGAADGAAFTNGAHKAYLALPAASGVRAFLFNEGTITGIQNATTNSAATQVYDLQGRRVQSAQKGLYIINGKKVLVK</sequence>
<dbReference type="RefSeq" id="WP_183697610.1">
    <property type="nucleotide sequence ID" value="NZ_JACICA010000010.1"/>
</dbReference>